<evidence type="ECO:0000256" key="9">
    <source>
        <dbReference type="ARBA" id="ARBA00029902"/>
    </source>
</evidence>
<protein>
    <recommendedName>
        <fullName evidence="4">Pantoate--beta-alanine ligase</fullName>
        <ecNumber evidence="3">6.3.2.1</ecNumber>
    </recommendedName>
    <alternativeName>
        <fullName evidence="10">Pantoate-activating enzyme</fullName>
    </alternativeName>
    <alternativeName>
        <fullName evidence="9">Pantothenate synthetase</fullName>
    </alternativeName>
</protein>
<evidence type="ECO:0000256" key="10">
    <source>
        <dbReference type="ARBA" id="ARBA00032806"/>
    </source>
</evidence>
<dbReference type="CDD" id="cd00560">
    <property type="entry name" value="PanC"/>
    <property type="match status" value="1"/>
</dbReference>
<comment type="caution">
    <text evidence="12">The sequence shown here is derived from an EMBL/GenBank/DDBJ whole genome shotgun (WGS) entry which is preliminary data.</text>
</comment>
<dbReference type="Pfam" id="PF02569">
    <property type="entry name" value="Pantoate_ligase"/>
    <property type="match status" value="1"/>
</dbReference>
<dbReference type="Proteomes" id="UP000053317">
    <property type="component" value="Unassembled WGS sequence"/>
</dbReference>
<sequence length="369" mass="40871">MHGTNRHLILAKFYSDVSKSQVSSQYPFEVFREVPELRTFRRQLLSENRTVGLVPTMGALHQGHLSLIEAAARENTDVFVSIFVNPTQFGPTEDLATYPRTWDSDMAQLIELQKSLTLPNGMGRLHALGHISAIFAPTAKTMYPTLPPASTPDAHGSFVTIFPLGSKLEGAARPTFFRGVATVCTKLFNIVQPDRVYFGQKDVQQTAIINRMVRDFHIPTDVRIMPTSREPDGLAMSSRNVYLGDRRRAVGLALSRALFTAQKVYGDGELSRSKIVGAAHQVLNAEIKKQGSLQPGQRAWFEVDYVSLADYEGMDEIEDKVDPDFGAVLSAAMRMLPVEQPLDDEKSQKVVRLIDNVILAPRNGTASAL</sequence>
<evidence type="ECO:0000256" key="4">
    <source>
        <dbReference type="ARBA" id="ARBA00015647"/>
    </source>
</evidence>
<dbReference type="EC" id="6.3.2.1" evidence="3"/>
<gene>
    <name evidence="12" type="ORF">UCRPC4_g06255</name>
</gene>
<proteinExistence type="inferred from homology"/>
<comment type="catalytic activity">
    <reaction evidence="11">
        <text>(R)-pantoate + beta-alanine + ATP = (R)-pantothenate + AMP + diphosphate + H(+)</text>
        <dbReference type="Rhea" id="RHEA:10912"/>
        <dbReference type="ChEBI" id="CHEBI:15378"/>
        <dbReference type="ChEBI" id="CHEBI:15980"/>
        <dbReference type="ChEBI" id="CHEBI:29032"/>
        <dbReference type="ChEBI" id="CHEBI:30616"/>
        <dbReference type="ChEBI" id="CHEBI:33019"/>
        <dbReference type="ChEBI" id="CHEBI:57966"/>
        <dbReference type="ChEBI" id="CHEBI:456215"/>
        <dbReference type="EC" id="6.3.2.1"/>
    </reaction>
</comment>
<reference evidence="12 13" key="1">
    <citation type="submission" date="2015-05" db="EMBL/GenBank/DDBJ databases">
        <title>Distinctive expansion of gene families associated with plant cell wall degradation and secondary metabolism in the genomes of grapevine trunk pathogens.</title>
        <authorList>
            <person name="Lawrence D.P."/>
            <person name="Travadon R."/>
            <person name="Rolshausen P.E."/>
            <person name="Baumgartner K."/>
        </authorList>
    </citation>
    <scope>NUCLEOTIDE SEQUENCE [LARGE SCALE GENOMIC DNA]</scope>
    <source>
        <strain evidence="12">UCRPC4</strain>
    </source>
</reference>
<evidence type="ECO:0000256" key="5">
    <source>
        <dbReference type="ARBA" id="ARBA00022598"/>
    </source>
</evidence>
<dbReference type="SUPFAM" id="SSF52374">
    <property type="entry name" value="Nucleotidylyl transferase"/>
    <property type="match status" value="1"/>
</dbReference>
<dbReference type="GO" id="GO:0015940">
    <property type="term" value="P:pantothenate biosynthetic process"/>
    <property type="evidence" value="ECO:0007669"/>
    <property type="project" value="UniProtKB-UniPathway"/>
</dbReference>
<evidence type="ECO:0000256" key="6">
    <source>
        <dbReference type="ARBA" id="ARBA00022655"/>
    </source>
</evidence>
<dbReference type="NCBIfam" id="TIGR00018">
    <property type="entry name" value="panC"/>
    <property type="match status" value="1"/>
</dbReference>
<dbReference type="HAMAP" id="MF_00158">
    <property type="entry name" value="PanC"/>
    <property type="match status" value="1"/>
</dbReference>
<comment type="pathway">
    <text evidence="1">Cofactor biosynthesis; (R)-pantothenate biosynthesis; (R)-pantothenate from (R)-pantoate and beta-alanine: step 1/1.</text>
</comment>
<dbReference type="InterPro" id="IPR042176">
    <property type="entry name" value="Pantoate_ligase_C"/>
</dbReference>
<dbReference type="AlphaFoldDB" id="A0A0G2FUP8"/>
<evidence type="ECO:0000256" key="2">
    <source>
        <dbReference type="ARBA" id="ARBA00009256"/>
    </source>
</evidence>
<dbReference type="OrthoDB" id="2020436at2759"/>
<dbReference type="EMBL" id="LCWF01000182">
    <property type="protein sequence ID" value="KKY15623.1"/>
    <property type="molecule type" value="Genomic_DNA"/>
</dbReference>
<evidence type="ECO:0000256" key="11">
    <source>
        <dbReference type="ARBA" id="ARBA00048258"/>
    </source>
</evidence>
<evidence type="ECO:0000256" key="3">
    <source>
        <dbReference type="ARBA" id="ARBA00012219"/>
    </source>
</evidence>
<comment type="similarity">
    <text evidence="2">Belongs to the pantothenate synthetase family.</text>
</comment>
<dbReference type="GO" id="GO:0004592">
    <property type="term" value="F:pantoate-beta-alanine ligase activity"/>
    <property type="evidence" value="ECO:0007669"/>
    <property type="project" value="UniProtKB-EC"/>
</dbReference>
<accession>A0A0G2FUP8</accession>
<keyword evidence="5 12" id="KW-0436">Ligase</keyword>
<keyword evidence="8" id="KW-0067">ATP-binding</keyword>
<evidence type="ECO:0000313" key="13">
    <source>
        <dbReference type="Proteomes" id="UP000053317"/>
    </source>
</evidence>
<dbReference type="PANTHER" id="PTHR21299:SF1">
    <property type="entry name" value="PANTOATE--BETA-ALANINE LIGASE"/>
    <property type="match status" value="1"/>
</dbReference>
<dbReference type="InterPro" id="IPR003721">
    <property type="entry name" value="Pantoate_ligase"/>
</dbReference>
<evidence type="ECO:0000256" key="8">
    <source>
        <dbReference type="ARBA" id="ARBA00022840"/>
    </source>
</evidence>
<dbReference type="Gene3D" id="3.40.50.620">
    <property type="entry name" value="HUPs"/>
    <property type="match status" value="1"/>
</dbReference>
<dbReference type="PANTHER" id="PTHR21299">
    <property type="entry name" value="CYTIDYLATE KINASE/PANTOATE-BETA-ALANINE LIGASE"/>
    <property type="match status" value="1"/>
</dbReference>
<evidence type="ECO:0000256" key="1">
    <source>
        <dbReference type="ARBA" id="ARBA00004990"/>
    </source>
</evidence>
<keyword evidence="7" id="KW-0547">Nucleotide-binding</keyword>
<dbReference type="FunFam" id="3.40.50.620:FF:000013">
    <property type="entry name" value="Pantothenate synthetase"/>
    <property type="match status" value="1"/>
</dbReference>
<evidence type="ECO:0000256" key="7">
    <source>
        <dbReference type="ARBA" id="ARBA00022741"/>
    </source>
</evidence>
<keyword evidence="13" id="KW-1185">Reference proteome</keyword>
<dbReference type="Gene3D" id="3.30.1300.10">
    <property type="entry name" value="Pantoate-beta-alanine ligase, C-terminal domain"/>
    <property type="match status" value="1"/>
</dbReference>
<organism evidence="12 13">
    <name type="scientific">Phaeomoniella chlamydospora</name>
    <name type="common">Phaeoacremonium chlamydosporum</name>
    <dbReference type="NCBI Taxonomy" id="158046"/>
    <lineage>
        <taxon>Eukaryota</taxon>
        <taxon>Fungi</taxon>
        <taxon>Dikarya</taxon>
        <taxon>Ascomycota</taxon>
        <taxon>Pezizomycotina</taxon>
        <taxon>Eurotiomycetes</taxon>
        <taxon>Chaetothyriomycetidae</taxon>
        <taxon>Phaeomoniellales</taxon>
        <taxon>Phaeomoniellaceae</taxon>
        <taxon>Phaeomoniella</taxon>
    </lineage>
</organism>
<dbReference type="InterPro" id="IPR014729">
    <property type="entry name" value="Rossmann-like_a/b/a_fold"/>
</dbReference>
<keyword evidence="6" id="KW-0566">Pantothenate biosynthesis</keyword>
<reference evidence="12 13" key="2">
    <citation type="submission" date="2015-05" db="EMBL/GenBank/DDBJ databases">
        <authorList>
            <person name="Morales-Cruz A."/>
            <person name="Amrine K.C."/>
            <person name="Cantu D."/>
        </authorList>
    </citation>
    <scope>NUCLEOTIDE SEQUENCE [LARGE SCALE GENOMIC DNA]</scope>
    <source>
        <strain evidence="12">UCRPC4</strain>
    </source>
</reference>
<name>A0A0G2FUP8_PHACM</name>
<dbReference type="UniPathway" id="UPA00028">
    <property type="reaction ID" value="UER00005"/>
</dbReference>
<evidence type="ECO:0000313" key="12">
    <source>
        <dbReference type="EMBL" id="KKY15623.1"/>
    </source>
</evidence>
<dbReference type="GO" id="GO:0005524">
    <property type="term" value="F:ATP binding"/>
    <property type="evidence" value="ECO:0007669"/>
    <property type="project" value="UniProtKB-KW"/>
</dbReference>